<dbReference type="Proteomes" id="UP000269154">
    <property type="component" value="Unassembled WGS sequence"/>
</dbReference>
<evidence type="ECO:0008006" key="3">
    <source>
        <dbReference type="Google" id="ProtNLM"/>
    </source>
</evidence>
<dbReference type="AlphaFoldDB" id="A0A3N6NPA3"/>
<proteinExistence type="predicted"/>
<name>A0A3N6NPA3_9CYAN</name>
<keyword evidence="2" id="KW-1185">Reference proteome</keyword>
<dbReference type="SUPFAM" id="SSF143847">
    <property type="entry name" value="XisI-like"/>
    <property type="match status" value="1"/>
</dbReference>
<evidence type="ECO:0000313" key="2">
    <source>
        <dbReference type="Proteomes" id="UP000269154"/>
    </source>
</evidence>
<sequence>MDTPKTYREIVKQVIRKYAKLRPSHGNIRLDTVFDEQSDRYALMQVGWNRGKRVRENIIYIISCPDN</sequence>
<gene>
    <name evidence="1" type="ORF">D5R40_33135</name>
</gene>
<dbReference type="OrthoDB" id="467081at2"/>
<dbReference type="Gene3D" id="3.30.310.110">
    <property type="entry name" value="XisI-like"/>
    <property type="match status" value="1"/>
</dbReference>
<organism evidence="1 2">
    <name type="scientific">Okeania hirsuta</name>
    <dbReference type="NCBI Taxonomy" id="1458930"/>
    <lineage>
        <taxon>Bacteria</taxon>
        <taxon>Bacillati</taxon>
        <taxon>Cyanobacteriota</taxon>
        <taxon>Cyanophyceae</taxon>
        <taxon>Oscillatoriophycideae</taxon>
        <taxon>Oscillatoriales</taxon>
        <taxon>Microcoleaceae</taxon>
        <taxon>Okeania</taxon>
    </lineage>
</organism>
<accession>A0A3N6NPA3</accession>
<dbReference type="Pfam" id="PF08869">
    <property type="entry name" value="XisI"/>
    <property type="match status" value="1"/>
</dbReference>
<dbReference type="InterPro" id="IPR035943">
    <property type="entry name" value="XisI-like_sf"/>
</dbReference>
<dbReference type="InterPro" id="IPR014968">
    <property type="entry name" value="XisI"/>
</dbReference>
<comment type="caution">
    <text evidence="1">The sequence shown here is derived from an EMBL/GenBank/DDBJ whole genome shotgun (WGS) entry which is preliminary data.</text>
</comment>
<reference evidence="1 2" key="1">
    <citation type="journal article" date="2018" name="ACS Chem. Biol.">
        <title>Ketoreductase domain dysfunction expands chemodiversity: malyngamide biosynthesis in the cyanobacterium Okeania hirsuta.</title>
        <authorList>
            <person name="Moss N.A."/>
            <person name="Leao T."/>
            <person name="Rankin M."/>
            <person name="McCullough T.M."/>
            <person name="Qu P."/>
            <person name="Korobeynikov A."/>
            <person name="Smith J.L."/>
            <person name="Gerwick L."/>
            <person name="Gerwick W.H."/>
        </authorList>
    </citation>
    <scope>NUCLEOTIDE SEQUENCE [LARGE SCALE GENOMIC DNA]</scope>
    <source>
        <strain evidence="1 2">PAB10Feb10-1</strain>
    </source>
</reference>
<dbReference type="EMBL" id="RCBY01000486">
    <property type="protein sequence ID" value="RQH17895.1"/>
    <property type="molecule type" value="Genomic_DNA"/>
</dbReference>
<evidence type="ECO:0000313" key="1">
    <source>
        <dbReference type="EMBL" id="RQH17895.1"/>
    </source>
</evidence>
<protein>
    <recommendedName>
        <fullName evidence="3">XisI protein</fullName>
    </recommendedName>
</protein>